<feature type="transmembrane region" description="Helical" evidence="1">
    <location>
        <begin position="12"/>
        <end position="42"/>
    </location>
</feature>
<feature type="transmembrane region" description="Helical" evidence="1">
    <location>
        <begin position="122"/>
        <end position="140"/>
    </location>
</feature>
<dbReference type="Proteomes" id="UP000315289">
    <property type="component" value="Unassembled WGS sequence"/>
</dbReference>
<proteinExistence type="predicted"/>
<keyword evidence="3" id="KW-1185">Reference proteome</keyword>
<gene>
    <name evidence="2" type="ORF">NARC_150072</name>
</gene>
<dbReference type="EMBL" id="VOAH01000015">
    <property type="protein sequence ID" value="TVP39478.1"/>
    <property type="molecule type" value="Genomic_DNA"/>
</dbReference>
<comment type="caution">
    <text evidence="2">The sequence shown here is derived from an EMBL/GenBank/DDBJ whole genome shotgun (WGS) entry which is preliminary data.</text>
</comment>
<evidence type="ECO:0000256" key="1">
    <source>
        <dbReference type="SAM" id="Phobius"/>
    </source>
</evidence>
<dbReference type="RefSeq" id="WP_222424956.1">
    <property type="nucleotide sequence ID" value="NZ_ML675590.1"/>
</dbReference>
<keyword evidence="1" id="KW-0472">Membrane</keyword>
<evidence type="ECO:0008006" key="4">
    <source>
        <dbReference type="Google" id="ProtNLM"/>
    </source>
</evidence>
<name>A0A557SSB5_9ARCH</name>
<accession>A0A557SSB5</accession>
<reference evidence="2 3" key="1">
    <citation type="journal article" date="2019" name="Front. Microbiol.">
        <title>Ammonia Oxidation by the Arctic Terrestrial Thaumarchaeote Candidatus Nitrosocosmicus arcticus Is Stimulated by Increasing Temperatures.</title>
        <authorList>
            <person name="Alves R.J.E."/>
            <person name="Kerou M."/>
            <person name="Zappe A."/>
            <person name="Bittner R."/>
            <person name="Abby S.S."/>
            <person name="Schmidt H.A."/>
            <person name="Pfeifer K."/>
            <person name="Schleper C."/>
        </authorList>
    </citation>
    <scope>NUCLEOTIDE SEQUENCE [LARGE SCALE GENOMIC DNA]</scope>
    <source>
        <strain evidence="2 3">Kfb</strain>
    </source>
</reference>
<feature type="transmembrane region" description="Helical" evidence="1">
    <location>
        <begin position="90"/>
        <end position="110"/>
    </location>
</feature>
<protein>
    <recommendedName>
        <fullName evidence="4">DUF2127 domain-containing protein</fullName>
    </recommendedName>
</protein>
<evidence type="ECO:0000313" key="3">
    <source>
        <dbReference type="Proteomes" id="UP000315289"/>
    </source>
</evidence>
<evidence type="ECO:0000313" key="2">
    <source>
        <dbReference type="EMBL" id="TVP39478.1"/>
    </source>
</evidence>
<organism evidence="2 3">
    <name type="scientific">Candidatus Nitrosocosmicus arcticus</name>
    <dbReference type="NCBI Taxonomy" id="2035267"/>
    <lineage>
        <taxon>Archaea</taxon>
        <taxon>Nitrososphaerota</taxon>
        <taxon>Nitrososphaeria</taxon>
        <taxon>Nitrososphaerales</taxon>
        <taxon>Nitrososphaeraceae</taxon>
        <taxon>Candidatus Nitrosocosmicus</taxon>
    </lineage>
</organism>
<keyword evidence="1" id="KW-0812">Transmembrane</keyword>
<keyword evidence="1" id="KW-1133">Transmembrane helix</keyword>
<sequence>MNSNTKRPIGVTIIAILTIIGGIALLIGGLGFIAFAGVLSVVSSEESSTEAANIAALGILPMILGVLMVVIGIIYLIVSYGLLKGKGWAWTITIIVTIIGIVIQIISAVSTGLLTSSLASGLATHIIGIIISGIIIFYLYRPHVRSYFKG</sequence>
<dbReference type="AlphaFoldDB" id="A0A557SSB5"/>
<feature type="transmembrane region" description="Helical" evidence="1">
    <location>
        <begin position="54"/>
        <end position="78"/>
    </location>
</feature>